<dbReference type="AlphaFoldDB" id="A0A8G2BGW9"/>
<dbReference type="Pfam" id="PF00496">
    <property type="entry name" value="SBP_bac_5"/>
    <property type="match status" value="1"/>
</dbReference>
<dbReference type="RefSeq" id="WP_093149821.1">
    <property type="nucleotide sequence ID" value="NZ_FNBW01000005.1"/>
</dbReference>
<comment type="caution">
    <text evidence="5">The sequence shown here is derived from an EMBL/GenBank/DDBJ whole genome shotgun (WGS) entry which is preliminary data.</text>
</comment>
<dbReference type="Gene3D" id="3.90.76.10">
    <property type="entry name" value="Dipeptide-binding Protein, Domain 1"/>
    <property type="match status" value="1"/>
</dbReference>
<dbReference type="InterPro" id="IPR039424">
    <property type="entry name" value="SBP_5"/>
</dbReference>
<dbReference type="InterPro" id="IPR000914">
    <property type="entry name" value="SBP_5_dom"/>
</dbReference>
<feature type="domain" description="Solute-binding protein family 5" evidence="4">
    <location>
        <begin position="86"/>
        <end position="449"/>
    </location>
</feature>
<keyword evidence="6" id="KW-1185">Reference proteome</keyword>
<dbReference type="PANTHER" id="PTHR30290">
    <property type="entry name" value="PERIPLASMIC BINDING COMPONENT OF ABC TRANSPORTER"/>
    <property type="match status" value="1"/>
</dbReference>
<evidence type="ECO:0000256" key="1">
    <source>
        <dbReference type="ARBA" id="ARBA00004418"/>
    </source>
</evidence>
<dbReference type="Gene3D" id="3.40.190.10">
    <property type="entry name" value="Periplasmic binding protein-like II"/>
    <property type="match status" value="1"/>
</dbReference>
<dbReference type="Gene3D" id="3.10.105.10">
    <property type="entry name" value="Dipeptide-binding Protein, Domain 3"/>
    <property type="match status" value="1"/>
</dbReference>
<dbReference type="GO" id="GO:0015833">
    <property type="term" value="P:peptide transport"/>
    <property type="evidence" value="ECO:0007669"/>
    <property type="project" value="TreeGrafter"/>
</dbReference>
<feature type="signal peptide" evidence="3">
    <location>
        <begin position="1"/>
        <end position="41"/>
    </location>
</feature>
<evidence type="ECO:0000313" key="6">
    <source>
        <dbReference type="Proteomes" id="UP000198615"/>
    </source>
</evidence>
<gene>
    <name evidence="5" type="ORF">SAMN05660686_01870</name>
</gene>
<dbReference type="SUPFAM" id="SSF53850">
    <property type="entry name" value="Periplasmic binding protein-like II"/>
    <property type="match status" value="1"/>
</dbReference>
<feature type="chain" id="PRO_5034965934" evidence="3">
    <location>
        <begin position="42"/>
        <end position="532"/>
    </location>
</feature>
<accession>A0A8G2BGW9</accession>
<name>A0A8G2BGW9_9PROT</name>
<protein>
    <submittedName>
        <fullName evidence="5">Peptide/nickel transport system substrate-binding protein</fullName>
    </submittedName>
</protein>
<keyword evidence="3" id="KW-0732">Signal</keyword>
<dbReference type="OrthoDB" id="9803988at2"/>
<comment type="similarity">
    <text evidence="2">Belongs to the bacterial solute-binding protein 5 family.</text>
</comment>
<dbReference type="EMBL" id="FNBW01000005">
    <property type="protein sequence ID" value="SDF63711.1"/>
    <property type="molecule type" value="Genomic_DNA"/>
</dbReference>
<dbReference type="GO" id="GO:0030288">
    <property type="term" value="C:outer membrane-bounded periplasmic space"/>
    <property type="evidence" value="ECO:0007669"/>
    <property type="project" value="UniProtKB-ARBA"/>
</dbReference>
<comment type="subcellular location">
    <subcellularLocation>
        <location evidence="1">Periplasm</location>
    </subcellularLocation>
</comment>
<dbReference type="PIRSF" id="PIRSF002741">
    <property type="entry name" value="MppA"/>
    <property type="match status" value="1"/>
</dbReference>
<dbReference type="Proteomes" id="UP000198615">
    <property type="component" value="Unassembled WGS sequence"/>
</dbReference>
<evidence type="ECO:0000313" key="5">
    <source>
        <dbReference type="EMBL" id="SDF63711.1"/>
    </source>
</evidence>
<proteinExistence type="inferred from homology"/>
<evidence type="ECO:0000259" key="4">
    <source>
        <dbReference type="Pfam" id="PF00496"/>
    </source>
</evidence>
<evidence type="ECO:0000256" key="2">
    <source>
        <dbReference type="ARBA" id="ARBA00005695"/>
    </source>
</evidence>
<organism evidence="5 6">
    <name type="scientific">Thalassobaculum litoreum DSM 18839</name>
    <dbReference type="NCBI Taxonomy" id="1123362"/>
    <lineage>
        <taxon>Bacteria</taxon>
        <taxon>Pseudomonadati</taxon>
        <taxon>Pseudomonadota</taxon>
        <taxon>Alphaproteobacteria</taxon>
        <taxon>Rhodospirillales</taxon>
        <taxon>Thalassobaculaceae</taxon>
        <taxon>Thalassobaculum</taxon>
    </lineage>
</organism>
<dbReference type="CDD" id="cd08512">
    <property type="entry name" value="PBP2_NikA_DppA_OppA_like_7"/>
    <property type="match status" value="1"/>
</dbReference>
<evidence type="ECO:0000256" key="3">
    <source>
        <dbReference type="SAM" id="SignalP"/>
    </source>
</evidence>
<dbReference type="InterPro" id="IPR030678">
    <property type="entry name" value="Peptide/Ni-bd"/>
</dbReference>
<sequence length="532" mass="59144">MSTMRYGPSAALRSLRRAAVIGLTGLALATASSALPSVAEAKNTFIFANSSAYDTMDPHAVFDVGRVAYRINLYDGLMRWEDNPPELKLWLAESYDISDDGLKYSFKLREGAKFHDGSEIEASDVVYSIERILALKKGASALFQDSIAPGSTKAVDKHTVEFNLNAPSAIFMATVPEIHVVNADLVKANEKDGDWGSAWLSSNDAGSGSFVLKRFDPAKGFQADRFPDHFMGWGEKYLDAIEFRTVVEINSRVLGLMKGDFHGSDGYMPQDQIIRLKEAENIEVMEAESMRIFYGAIHNGRPPMNDINFRKALAHSFDYDGFINDILSGSVARNPAPLPNNIWGAPQDLEGYTYDIDKAKEYLAKVKEPLRKITIGALAGYGQTEQAAALMQNGLAKAGIESEIVSEPWPVVSGKMRDEQQMYDMLFLWKSTYYADPNNWVGEMYDGAKIGTRNNSWYQNPEVDKLLHEAQTTTDQAVREANYSKAATIVANDAAGVFIYNTKWFGPINKKATGFRFCPIGNGQEMRWVHFK</sequence>
<dbReference type="GO" id="GO:0043190">
    <property type="term" value="C:ATP-binding cassette (ABC) transporter complex"/>
    <property type="evidence" value="ECO:0007669"/>
    <property type="project" value="InterPro"/>
</dbReference>
<reference evidence="5 6" key="1">
    <citation type="submission" date="2016-10" db="EMBL/GenBank/DDBJ databases">
        <authorList>
            <person name="Varghese N."/>
            <person name="Submissions S."/>
        </authorList>
    </citation>
    <scope>NUCLEOTIDE SEQUENCE [LARGE SCALE GENOMIC DNA]</scope>
    <source>
        <strain evidence="5 6">DSM 18839</strain>
    </source>
</reference>
<dbReference type="GO" id="GO:1904680">
    <property type="term" value="F:peptide transmembrane transporter activity"/>
    <property type="evidence" value="ECO:0007669"/>
    <property type="project" value="TreeGrafter"/>
</dbReference>